<proteinExistence type="predicted"/>
<protein>
    <submittedName>
        <fullName evidence="1">Uncharacterized protein</fullName>
    </submittedName>
</protein>
<name>A0A0F9A550_9ZZZZ</name>
<organism evidence="1">
    <name type="scientific">marine sediment metagenome</name>
    <dbReference type="NCBI Taxonomy" id="412755"/>
    <lineage>
        <taxon>unclassified sequences</taxon>
        <taxon>metagenomes</taxon>
        <taxon>ecological metagenomes</taxon>
    </lineage>
</organism>
<evidence type="ECO:0000313" key="1">
    <source>
        <dbReference type="EMBL" id="KKL04595.1"/>
    </source>
</evidence>
<accession>A0A0F9A550</accession>
<dbReference type="EMBL" id="LAZR01044460">
    <property type="protein sequence ID" value="KKL04595.1"/>
    <property type="molecule type" value="Genomic_DNA"/>
</dbReference>
<feature type="non-terminal residue" evidence="1">
    <location>
        <position position="332"/>
    </location>
</feature>
<comment type="caution">
    <text evidence="1">The sequence shown here is derived from an EMBL/GenBank/DDBJ whole genome shotgun (WGS) entry which is preliminary data.</text>
</comment>
<reference evidence="1" key="1">
    <citation type="journal article" date="2015" name="Nature">
        <title>Complex archaea that bridge the gap between prokaryotes and eukaryotes.</title>
        <authorList>
            <person name="Spang A."/>
            <person name="Saw J.H."/>
            <person name="Jorgensen S.L."/>
            <person name="Zaremba-Niedzwiedzka K."/>
            <person name="Martijn J."/>
            <person name="Lind A.E."/>
            <person name="van Eijk R."/>
            <person name="Schleper C."/>
            <person name="Guy L."/>
            <person name="Ettema T.J."/>
        </authorList>
    </citation>
    <scope>NUCLEOTIDE SEQUENCE</scope>
</reference>
<sequence>MARERNPTIVPPIGGVRRRDDYQNQAPFTAFDAINARGIDTAERRVRVGSRPTTKRAFAEELGSGNPVRMLQTVEVAPGDAQITYEDHFPSNTSNVEYESDAWTTAPHLAARPHTLAPSSVKNQGNPNLHVGLVHTGLTIDVTKNYVISIPITIDAQGKEWEIFVRTGSDDDPTNNGIVVRVRLFNGSNPTNLDGEVNVYVGGIITETRALLGNPYTDGNTNDLEVSVTTDTVRVTFGGTSIMALPLVLSAADHAALTSQRFGFGLKGFDVDPIVSAIIDAFRVRYTSSVNIVDRKRNILVASSNKLLYSEATVGSLATVSSTGFTGTIGID</sequence>
<gene>
    <name evidence="1" type="ORF">LCGC14_2614500</name>
</gene>
<dbReference type="AlphaFoldDB" id="A0A0F9A550"/>